<comment type="caution">
    <text evidence="1">The sequence shown here is derived from an EMBL/GenBank/DDBJ whole genome shotgun (WGS) entry which is preliminary data.</text>
</comment>
<dbReference type="AlphaFoldDB" id="F0ENI4"/>
<accession>F0ENI4</accession>
<dbReference type="EMBL" id="AEWT01000030">
    <property type="protein sequence ID" value="EGC68386.1"/>
    <property type="molecule type" value="Genomic_DNA"/>
</dbReference>
<evidence type="ECO:0000313" key="1">
    <source>
        <dbReference type="EMBL" id="EGC68386.1"/>
    </source>
</evidence>
<reference evidence="1 2" key="1">
    <citation type="submission" date="2011-01" db="EMBL/GenBank/DDBJ databases">
        <authorList>
            <person name="Muzny D."/>
            <person name="Qin X."/>
            <person name="Deng J."/>
            <person name="Jiang H."/>
            <person name="Liu Y."/>
            <person name="Qu J."/>
            <person name="Song X.-Z."/>
            <person name="Zhang L."/>
            <person name="Thornton R."/>
            <person name="Coyle M."/>
            <person name="Francisco L."/>
            <person name="Jackson L."/>
            <person name="Javaid M."/>
            <person name="Korchina V."/>
            <person name="Kovar C."/>
            <person name="Mata R."/>
            <person name="Mathew T."/>
            <person name="Ngo R."/>
            <person name="Nguyen L."/>
            <person name="Nguyen N."/>
            <person name="Okwuonu G."/>
            <person name="Ongeri F."/>
            <person name="Pham C."/>
            <person name="Simmons D."/>
            <person name="Wilczek-Boney K."/>
            <person name="Hale W."/>
            <person name="Jakkamsetti A."/>
            <person name="Pham P."/>
            <person name="Ruth R."/>
            <person name="San Lucas F."/>
            <person name="Warren J."/>
            <person name="Zhang J."/>
            <person name="Zhao Z."/>
            <person name="Zhou C."/>
            <person name="Zhu D."/>
            <person name="Lee S."/>
            <person name="Bess C."/>
            <person name="Blankenburg K."/>
            <person name="Forbes L."/>
            <person name="Fu Q."/>
            <person name="Gubbala S."/>
            <person name="Hirani K."/>
            <person name="Jayaseelan J.C."/>
            <person name="Lara F."/>
            <person name="Munidasa M."/>
            <person name="Palculict T."/>
            <person name="Patil S."/>
            <person name="Pu L.-L."/>
            <person name="Saada N."/>
            <person name="Tang L."/>
            <person name="Weissenberger G."/>
            <person name="Zhu Y."/>
            <person name="Hemphill L."/>
            <person name="Shang Y."/>
            <person name="Youmans B."/>
            <person name="Ayvaz T."/>
            <person name="Ross M."/>
            <person name="Santibanez J."/>
            <person name="Aqrawi P."/>
            <person name="Gross S."/>
            <person name="Joshi V."/>
            <person name="Fowler G."/>
            <person name="Nazareth L."/>
            <person name="Reid J."/>
            <person name="Worley K."/>
            <person name="Petrosino J."/>
            <person name="Highlander S."/>
            <person name="Gibbs R."/>
        </authorList>
    </citation>
    <scope>NUCLEOTIDE SEQUENCE [LARGE SCALE GENOMIC DNA]</scope>
    <source>
        <strain evidence="1 2">ATCC 12755</strain>
    </source>
</reference>
<protein>
    <submittedName>
        <fullName evidence="1">Uncharacterized protein</fullName>
    </submittedName>
</protein>
<gene>
    <name evidence="1" type="ORF">HMPREF9087_2976</name>
</gene>
<dbReference type="HOGENOM" id="CLU_3269444_0_0_9"/>
<evidence type="ECO:0000313" key="2">
    <source>
        <dbReference type="Proteomes" id="UP000004835"/>
    </source>
</evidence>
<sequence>MKIGEWLCKEGNKNAAAIIAKCLKKKKFANALVISVCELLK</sequence>
<dbReference type="Proteomes" id="UP000004835">
    <property type="component" value="Unassembled WGS sequence"/>
</dbReference>
<proteinExistence type="predicted"/>
<organism evidence="1 2">
    <name type="scientific">Enterococcus casseliflavus ATCC 12755</name>
    <dbReference type="NCBI Taxonomy" id="888066"/>
    <lineage>
        <taxon>Bacteria</taxon>
        <taxon>Bacillati</taxon>
        <taxon>Bacillota</taxon>
        <taxon>Bacilli</taxon>
        <taxon>Lactobacillales</taxon>
        <taxon>Enterococcaceae</taxon>
        <taxon>Enterococcus</taxon>
    </lineage>
</organism>
<name>F0ENI4_ENTCA</name>